<dbReference type="Proteomes" id="UP000234881">
    <property type="component" value="Unassembled WGS sequence"/>
</dbReference>
<gene>
    <name evidence="1" type="ORF">C0081_08345</name>
</gene>
<proteinExistence type="predicted"/>
<name>A0A2N5XS50_9HYPH</name>
<organism evidence="1 2">
    <name type="scientific">Cohaesibacter celericrescens</name>
    <dbReference type="NCBI Taxonomy" id="2067669"/>
    <lineage>
        <taxon>Bacteria</taxon>
        <taxon>Pseudomonadati</taxon>
        <taxon>Pseudomonadota</taxon>
        <taxon>Alphaproteobacteria</taxon>
        <taxon>Hyphomicrobiales</taxon>
        <taxon>Cohaesibacteraceae</taxon>
    </lineage>
</organism>
<reference evidence="1 2" key="1">
    <citation type="submission" date="2018-01" db="EMBL/GenBank/DDBJ databases">
        <title>The draft genome sequence of Cohaesibacter sp. H1304.</title>
        <authorList>
            <person name="Wang N.-N."/>
            <person name="Du Z.-J."/>
        </authorList>
    </citation>
    <scope>NUCLEOTIDE SEQUENCE [LARGE SCALE GENOMIC DNA]</scope>
    <source>
        <strain evidence="1 2">H1304</strain>
    </source>
</reference>
<accession>A0A2N5XS50</accession>
<evidence type="ECO:0000313" key="2">
    <source>
        <dbReference type="Proteomes" id="UP000234881"/>
    </source>
</evidence>
<dbReference type="AlphaFoldDB" id="A0A2N5XS50"/>
<keyword evidence="2" id="KW-1185">Reference proteome</keyword>
<dbReference type="RefSeq" id="WP_101533360.1">
    <property type="nucleotide sequence ID" value="NZ_PKUQ01000016.1"/>
</dbReference>
<protein>
    <submittedName>
        <fullName evidence="1">Uncharacterized protein</fullName>
    </submittedName>
</protein>
<comment type="caution">
    <text evidence="1">The sequence shown here is derived from an EMBL/GenBank/DDBJ whole genome shotgun (WGS) entry which is preliminary data.</text>
</comment>
<evidence type="ECO:0000313" key="1">
    <source>
        <dbReference type="EMBL" id="PLW77343.1"/>
    </source>
</evidence>
<dbReference type="EMBL" id="PKUQ01000016">
    <property type="protein sequence ID" value="PLW77343.1"/>
    <property type="molecule type" value="Genomic_DNA"/>
</dbReference>
<sequence length="73" mass="7908">MTTTVKNKIDSLVSSPSHSRQYIVEQLKQMLFDASAESTALAKSTGIEDDGQDNDPRLIELALQDQGVDPATS</sequence>